<keyword evidence="3" id="KW-1185">Reference proteome</keyword>
<dbReference type="Proteomes" id="UP000013063">
    <property type="component" value="Unassembled WGS sequence"/>
</dbReference>
<protein>
    <submittedName>
        <fullName evidence="2">Uncharacterized protein</fullName>
    </submittedName>
</protein>
<accession>R0EEJ6</accession>
<evidence type="ECO:0000256" key="1">
    <source>
        <dbReference type="SAM" id="Phobius"/>
    </source>
</evidence>
<dbReference type="RefSeq" id="WP_004623096.1">
    <property type="nucleotide sequence ID" value="NZ_APMP01000031.1"/>
</dbReference>
<gene>
    <name evidence="2" type="ORF">OR37_03617</name>
</gene>
<reference evidence="2 3" key="1">
    <citation type="journal article" date="2013" name="Genome Announc.">
        <title>Draft Genome Sequence for Caulobacter sp. Strain OR37, a Bacterium Tolerant to Heavy Metals.</title>
        <authorList>
            <person name="Utturkar S.M."/>
            <person name="Bollmann A."/>
            <person name="Brzoska R.M."/>
            <person name="Klingeman D.M."/>
            <person name="Epstein S.E."/>
            <person name="Palumbo A.V."/>
            <person name="Brown S.D."/>
        </authorList>
    </citation>
    <scope>NUCLEOTIDE SEQUENCE [LARGE SCALE GENOMIC DNA]</scope>
    <source>
        <strain evidence="2 3">OR37</strain>
    </source>
</reference>
<dbReference type="PATRIC" id="fig|1292034.3.peg.3589"/>
<organism evidence="2 3">
    <name type="scientific">Caulobacter vibrioides OR37</name>
    <dbReference type="NCBI Taxonomy" id="1292034"/>
    <lineage>
        <taxon>Bacteria</taxon>
        <taxon>Pseudomonadati</taxon>
        <taxon>Pseudomonadota</taxon>
        <taxon>Alphaproteobacteria</taxon>
        <taxon>Caulobacterales</taxon>
        <taxon>Caulobacteraceae</taxon>
        <taxon>Caulobacter</taxon>
    </lineage>
</organism>
<evidence type="ECO:0000313" key="2">
    <source>
        <dbReference type="EMBL" id="ENZ80494.1"/>
    </source>
</evidence>
<dbReference type="AlphaFoldDB" id="R0EEJ6"/>
<comment type="caution">
    <text evidence="2">The sequence shown here is derived from an EMBL/GenBank/DDBJ whole genome shotgun (WGS) entry which is preliminary data.</text>
</comment>
<keyword evidence="1" id="KW-0812">Transmembrane</keyword>
<feature type="transmembrane region" description="Helical" evidence="1">
    <location>
        <begin position="16"/>
        <end position="36"/>
    </location>
</feature>
<feature type="transmembrane region" description="Helical" evidence="1">
    <location>
        <begin position="42"/>
        <end position="62"/>
    </location>
</feature>
<sequence length="67" mass="7149" precursor="true">MLSVSQALEERKESPALVVVTTAFQLALVVLVWLLALVPAAVAALTMFAIKTLGGVLSAWSVRPRED</sequence>
<proteinExistence type="predicted"/>
<dbReference type="EMBL" id="APMP01000031">
    <property type="protein sequence ID" value="ENZ80494.1"/>
    <property type="molecule type" value="Genomic_DNA"/>
</dbReference>
<dbReference type="STRING" id="1292034.OR37_03617"/>
<name>R0EEJ6_CAUVI</name>
<keyword evidence="1" id="KW-1133">Transmembrane helix</keyword>
<keyword evidence="1" id="KW-0472">Membrane</keyword>
<evidence type="ECO:0000313" key="3">
    <source>
        <dbReference type="Proteomes" id="UP000013063"/>
    </source>
</evidence>